<evidence type="ECO:0000313" key="6">
    <source>
        <dbReference type="EMBL" id="KAB5527538.1"/>
    </source>
</evidence>
<evidence type="ECO:0000313" key="7">
    <source>
        <dbReference type="Proteomes" id="UP000326939"/>
    </source>
</evidence>
<sequence>MKFYISTTGIKRVTISTTNSSAKGSTVATRRVTRRAVFPVVLLLSIVLPFLFVRIAFLVLESASACNSALDVVQFSSILFQIQLYFHFCDGSSCGDACKPTIFKKLREELTRALVEAREGHGTNDGDYRREGSTESFNVLVNEMTTNQQDIKTFAFRTKAMPLFLTVMFLVLVFVLNWYHHHHLLMNSHCMICKSLSIVTFLSPKWQKNKFKHLLWLDFNEASKGKTGHVMGPQTLLPPSSIRAKWHKAGKLSMMELKVQSAREQESINWHFASHGVPKSLHCLCLKLAEEYAVNAMARSHLPPPEYVSRLTDPSFHHVVLLTDNVLAASVVISSTVQHSANPEKLVFHIVTDKKTYIPMNAWFAINPIKSAAVEVKGLHQYDWSHEVNVRVKEMLEIHRLIWSHYNDNLRNSNFQHEGAHERSLEALTPSCLSLLNHLRIYIPELFPDLNKIVFLDEDVVVQHDTSSLWELDLNKKVVGAVVDSWCGDNCCPGKKYKDYLNFSHPIISSNFDHDRCVWLYGIIDGTHLFFTIITSSFPSEDLAYLTQRLISSLTTFVTPGPASTLPTMPPCILEHSGDGGLKATGDGIGWCRNLNFGMELWQPGAHPPALLAFEGQVHPIDPSWHVGGLGYRPPQAHNIKMLGDAAVLHFSGPAKPWLDIGFPELRSLWNRHVNFSDKFIRKCRILVISCASHQFAEDTTLYPVLSLPKRANGWWK</sequence>
<dbReference type="EMBL" id="VDCV01000014">
    <property type="protein sequence ID" value="KAB5527538.1"/>
    <property type="molecule type" value="Genomic_DNA"/>
</dbReference>
<evidence type="ECO:0000256" key="1">
    <source>
        <dbReference type="ARBA" id="ARBA00004877"/>
    </source>
</evidence>
<keyword evidence="3" id="KW-0328">Glycosyltransferase</keyword>
<accession>A0A5N5K7Q5</accession>
<reference evidence="7" key="1">
    <citation type="journal article" date="2019" name="Gigascience">
        <title>De novo genome assembly of the endangered Acer yangbiense, a plant species with extremely small populations endemic to Yunnan Province, China.</title>
        <authorList>
            <person name="Yang J."/>
            <person name="Wariss H.M."/>
            <person name="Tao L."/>
            <person name="Zhang R."/>
            <person name="Yun Q."/>
            <person name="Hollingsworth P."/>
            <person name="Dao Z."/>
            <person name="Luo G."/>
            <person name="Guo H."/>
            <person name="Ma Y."/>
            <person name="Sun W."/>
        </authorList>
    </citation>
    <scope>NUCLEOTIDE SEQUENCE [LARGE SCALE GENOMIC DNA]</scope>
    <source>
        <strain evidence="7">cv. br00</strain>
    </source>
</reference>
<dbReference type="PANTHER" id="PTHR32116">
    <property type="entry name" value="GALACTURONOSYLTRANSFERASE 4-RELATED"/>
    <property type="match status" value="1"/>
</dbReference>
<dbReference type="PANTHER" id="PTHR32116:SF30">
    <property type="entry name" value="GALACTURONOSYLTRANSFERASE 15-RELATED"/>
    <property type="match status" value="1"/>
</dbReference>
<evidence type="ECO:0000256" key="3">
    <source>
        <dbReference type="ARBA" id="ARBA00022676"/>
    </source>
</evidence>
<evidence type="ECO:0000256" key="5">
    <source>
        <dbReference type="SAM" id="Phobius"/>
    </source>
</evidence>
<comment type="pathway">
    <text evidence="1">Glycan metabolism; pectin biosynthesis.</text>
</comment>
<keyword evidence="7" id="KW-1185">Reference proteome</keyword>
<evidence type="ECO:0000256" key="4">
    <source>
        <dbReference type="ARBA" id="ARBA00022679"/>
    </source>
</evidence>
<proteinExistence type="inferred from homology"/>
<organism evidence="6 7">
    <name type="scientific">Salix brachista</name>
    <dbReference type="NCBI Taxonomy" id="2182728"/>
    <lineage>
        <taxon>Eukaryota</taxon>
        <taxon>Viridiplantae</taxon>
        <taxon>Streptophyta</taxon>
        <taxon>Embryophyta</taxon>
        <taxon>Tracheophyta</taxon>
        <taxon>Spermatophyta</taxon>
        <taxon>Magnoliopsida</taxon>
        <taxon>eudicotyledons</taxon>
        <taxon>Gunneridae</taxon>
        <taxon>Pentapetalae</taxon>
        <taxon>rosids</taxon>
        <taxon>fabids</taxon>
        <taxon>Malpighiales</taxon>
        <taxon>Salicaceae</taxon>
        <taxon>Saliceae</taxon>
        <taxon>Salix</taxon>
    </lineage>
</organism>
<dbReference type="InterPro" id="IPR002495">
    <property type="entry name" value="Glyco_trans_8"/>
</dbReference>
<keyword evidence="4" id="KW-0808">Transferase</keyword>
<dbReference type="Proteomes" id="UP000326939">
    <property type="component" value="Chromosome 14"/>
</dbReference>
<evidence type="ECO:0008006" key="8">
    <source>
        <dbReference type="Google" id="ProtNLM"/>
    </source>
</evidence>
<protein>
    <recommendedName>
        <fullName evidence="8">Hexosyltransferase</fullName>
    </recommendedName>
</protein>
<comment type="caution">
    <text evidence="6">The sequence shown here is derived from an EMBL/GenBank/DDBJ whole genome shotgun (WGS) entry which is preliminary data.</text>
</comment>
<feature type="transmembrane region" description="Helical" evidence="5">
    <location>
        <begin position="36"/>
        <end position="60"/>
    </location>
</feature>
<dbReference type="InterPro" id="IPR029044">
    <property type="entry name" value="Nucleotide-diphossugar_trans"/>
</dbReference>
<dbReference type="SUPFAM" id="SSF53448">
    <property type="entry name" value="Nucleotide-diphospho-sugar transferases"/>
    <property type="match status" value="2"/>
</dbReference>
<keyword evidence="5" id="KW-0472">Membrane</keyword>
<dbReference type="AlphaFoldDB" id="A0A5N5K7Q5"/>
<dbReference type="UniPathway" id="UPA00845"/>
<dbReference type="Gene3D" id="3.90.550.10">
    <property type="entry name" value="Spore Coat Polysaccharide Biosynthesis Protein SpsA, Chain A"/>
    <property type="match status" value="2"/>
</dbReference>
<keyword evidence="5" id="KW-0812">Transmembrane</keyword>
<dbReference type="Pfam" id="PF01501">
    <property type="entry name" value="Glyco_transf_8"/>
    <property type="match status" value="2"/>
</dbReference>
<dbReference type="GO" id="GO:0047262">
    <property type="term" value="F:polygalacturonate 4-alpha-galacturonosyltransferase activity"/>
    <property type="evidence" value="ECO:0007669"/>
    <property type="project" value="InterPro"/>
</dbReference>
<name>A0A5N5K7Q5_9ROSI</name>
<dbReference type="GO" id="GO:0045489">
    <property type="term" value="P:pectin biosynthetic process"/>
    <property type="evidence" value="ECO:0007669"/>
    <property type="project" value="UniProtKB-UniPathway"/>
</dbReference>
<dbReference type="InterPro" id="IPR029993">
    <property type="entry name" value="GAUT"/>
</dbReference>
<feature type="transmembrane region" description="Helical" evidence="5">
    <location>
        <begin position="160"/>
        <end position="179"/>
    </location>
</feature>
<gene>
    <name evidence="6" type="ORF">DKX38_021385</name>
</gene>
<keyword evidence="5" id="KW-1133">Transmembrane helix</keyword>
<evidence type="ECO:0000256" key="2">
    <source>
        <dbReference type="ARBA" id="ARBA00006351"/>
    </source>
</evidence>
<comment type="similarity">
    <text evidence="2">Belongs to the glycosyltransferase 8 family.</text>
</comment>